<keyword evidence="4" id="KW-1185">Reference proteome</keyword>
<name>A0A068TPU8_COFCA</name>
<evidence type="ECO:0008006" key="5">
    <source>
        <dbReference type="Google" id="ProtNLM"/>
    </source>
</evidence>
<dbReference type="Proteomes" id="UP000295252">
    <property type="component" value="Chromosome VI"/>
</dbReference>
<evidence type="ECO:0000313" key="4">
    <source>
        <dbReference type="Proteomes" id="UP000295252"/>
    </source>
</evidence>
<protein>
    <recommendedName>
        <fullName evidence="5">Extensin-like</fullName>
    </recommendedName>
</protein>
<feature type="region of interest" description="Disordered" evidence="1">
    <location>
        <begin position="109"/>
        <end position="190"/>
    </location>
</feature>
<feature type="signal peptide" evidence="2">
    <location>
        <begin position="1"/>
        <end position="17"/>
    </location>
</feature>
<sequence>MRAFFLICLFSLLGIQARPLLEHGYTSMVESNYGTPAPKSVDKVLLRMIITYEQAPGLHLVQPSLATSYGRPLSAPPPPMPASPTHYHEASHGVEQAPGLHLVQPSLATSYGRPLSAPPPPMPASPTHYHEASHGVEQTPGLHLVQPSLATSYGRPLSPPPSPKPASPTHYHEARHGVYESPPNPFLASS</sequence>
<dbReference type="EMBL" id="HG739086">
    <property type="protein sequence ID" value="CDO98246.1"/>
    <property type="molecule type" value="Genomic_DNA"/>
</dbReference>
<feature type="compositionally biased region" description="Pro residues" evidence="1">
    <location>
        <begin position="157"/>
        <end position="166"/>
    </location>
</feature>
<accession>A0A068TPU8</accession>
<evidence type="ECO:0000313" key="3">
    <source>
        <dbReference type="EMBL" id="CDO98246.1"/>
    </source>
</evidence>
<dbReference type="Gramene" id="CDO98246">
    <property type="protein sequence ID" value="CDO98246"/>
    <property type="gene ID" value="GSCOC_T00022275001"/>
</dbReference>
<gene>
    <name evidence="3" type="ORF">GSCOC_T00022275001</name>
</gene>
<organism evidence="3 4">
    <name type="scientific">Coffea canephora</name>
    <name type="common">Robusta coffee</name>
    <dbReference type="NCBI Taxonomy" id="49390"/>
    <lineage>
        <taxon>Eukaryota</taxon>
        <taxon>Viridiplantae</taxon>
        <taxon>Streptophyta</taxon>
        <taxon>Embryophyta</taxon>
        <taxon>Tracheophyta</taxon>
        <taxon>Spermatophyta</taxon>
        <taxon>Magnoliopsida</taxon>
        <taxon>eudicotyledons</taxon>
        <taxon>Gunneridae</taxon>
        <taxon>Pentapetalae</taxon>
        <taxon>asterids</taxon>
        <taxon>lamiids</taxon>
        <taxon>Gentianales</taxon>
        <taxon>Rubiaceae</taxon>
        <taxon>Ixoroideae</taxon>
        <taxon>Gardenieae complex</taxon>
        <taxon>Bertiereae - Coffeeae clade</taxon>
        <taxon>Coffeeae</taxon>
        <taxon>Coffea</taxon>
    </lineage>
</organism>
<dbReference type="AlphaFoldDB" id="A0A068TPU8"/>
<proteinExistence type="predicted"/>
<keyword evidence="2" id="KW-0732">Signal</keyword>
<evidence type="ECO:0000256" key="1">
    <source>
        <dbReference type="SAM" id="MobiDB-lite"/>
    </source>
</evidence>
<evidence type="ECO:0000256" key="2">
    <source>
        <dbReference type="SAM" id="SignalP"/>
    </source>
</evidence>
<feature type="chain" id="PRO_5001654153" description="Extensin-like" evidence="2">
    <location>
        <begin position="18"/>
        <end position="190"/>
    </location>
</feature>
<dbReference type="InParanoid" id="A0A068TPU8"/>
<reference evidence="4" key="1">
    <citation type="journal article" date="2014" name="Science">
        <title>The coffee genome provides insight into the convergent evolution of caffeine biosynthesis.</title>
        <authorList>
            <person name="Denoeud F."/>
            <person name="Carretero-Paulet L."/>
            <person name="Dereeper A."/>
            <person name="Droc G."/>
            <person name="Guyot R."/>
            <person name="Pietrella M."/>
            <person name="Zheng C."/>
            <person name="Alberti A."/>
            <person name="Anthony F."/>
            <person name="Aprea G."/>
            <person name="Aury J.M."/>
            <person name="Bento P."/>
            <person name="Bernard M."/>
            <person name="Bocs S."/>
            <person name="Campa C."/>
            <person name="Cenci A."/>
            <person name="Combes M.C."/>
            <person name="Crouzillat D."/>
            <person name="Da Silva C."/>
            <person name="Daddiego L."/>
            <person name="De Bellis F."/>
            <person name="Dussert S."/>
            <person name="Garsmeur O."/>
            <person name="Gayraud T."/>
            <person name="Guignon V."/>
            <person name="Jahn K."/>
            <person name="Jamilloux V."/>
            <person name="Joet T."/>
            <person name="Labadie K."/>
            <person name="Lan T."/>
            <person name="Leclercq J."/>
            <person name="Lepelley M."/>
            <person name="Leroy T."/>
            <person name="Li L.T."/>
            <person name="Librado P."/>
            <person name="Lopez L."/>
            <person name="Munoz A."/>
            <person name="Noel B."/>
            <person name="Pallavicini A."/>
            <person name="Perrotta G."/>
            <person name="Poncet V."/>
            <person name="Pot D."/>
            <person name="Priyono X."/>
            <person name="Rigoreau M."/>
            <person name="Rouard M."/>
            <person name="Rozas J."/>
            <person name="Tranchant-Dubreuil C."/>
            <person name="VanBuren R."/>
            <person name="Zhang Q."/>
            <person name="Andrade A.C."/>
            <person name="Argout X."/>
            <person name="Bertrand B."/>
            <person name="de Kochko A."/>
            <person name="Graziosi G."/>
            <person name="Henry R.J."/>
            <person name="Jayarama X."/>
            <person name="Ming R."/>
            <person name="Nagai C."/>
            <person name="Rounsley S."/>
            <person name="Sankoff D."/>
            <person name="Giuliano G."/>
            <person name="Albert V.A."/>
            <person name="Wincker P."/>
            <person name="Lashermes P."/>
        </authorList>
    </citation>
    <scope>NUCLEOTIDE SEQUENCE [LARGE SCALE GENOMIC DNA]</scope>
    <source>
        <strain evidence="4">cv. DH200-94</strain>
    </source>
</reference>